<comment type="similarity">
    <text evidence="1">Belongs to the leucine-binding protein family.</text>
</comment>
<organism evidence="6 8">
    <name type="scientific">Azospirillum argentinense</name>
    <dbReference type="NCBI Taxonomy" id="2970906"/>
    <lineage>
        <taxon>Bacteria</taxon>
        <taxon>Pseudomonadati</taxon>
        <taxon>Pseudomonadota</taxon>
        <taxon>Alphaproteobacteria</taxon>
        <taxon>Rhodospirillales</taxon>
        <taxon>Azospirillaceae</taxon>
        <taxon>Azospirillum</taxon>
    </lineage>
</organism>
<feature type="chain" id="PRO_5037263601" evidence="4">
    <location>
        <begin position="29"/>
        <end position="419"/>
    </location>
</feature>
<dbReference type="AlphaFoldDB" id="A0A060DU07"/>
<keyword evidence="3" id="KW-0029">Amino-acid transport</keyword>
<feature type="signal peptide" evidence="4">
    <location>
        <begin position="1"/>
        <end position="28"/>
    </location>
</feature>
<accession>A0A060DU07</accession>
<keyword evidence="6" id="KW-0614">Plasmid</keyword>
<geneLocation type="plasmid" evidence="6 8">
    <name>AbAZ39_p4</name>
</geneLocation>
<dbReference type="EMBL" id="POWG01000039">
    <property type="protein sequence ID" value="PNQ95897.1"/>
    <property type="molecule type" value="Genomic_DNA"/>
</dbReference>
<dbReference type="Pfam" id="PF13458">
    <property type="entry name" value="Peripla_BP_6"/>
    <property type="match status" value="1"/>
</dbReference>
<dbReference type="Proteomes" id="UP000236268">
    <property type="component" value="Unassembled WGS sequence"/>
</dbReference>
<evidence type="ECO:0000259" key="5">
    <source>
        <dbReference type="Pfam" id="PF13458"/>
    </source>
</evidence>
<dbReference type="InterPro" id="IPR051010">
    <property type="entry name" value="BCAA_transport"/>
</dbReference>
<feature type="domain" description="Leucine-binding protein" evidence="5">
    <location>
        <begin position="31"/>
        <end position="376"/>
    </location>
</feature>
<dbReference type="SUPFAM" id="SSF53822">
    <property type="entry name" value="Periplasmic binding protein-like I"/>
    <property type="match status" value="1"/>
</dbReference>
<evidence type="ECO:0000313" key="8">
    <source>
        <dbReference type="Proteomes" id="UP000027186"/>
    </source>
</evidence>
<dbReference type="EMBL" id="CP007797">
    <property type="protein sequence ID" value="AIB16180.1"/>
    <property type="molecule type" value="Genomic_DNA"/>
</dbReference>
<geneLocation type="plasmid" evidence="7">
    <name>p22unnamed</name>
</geneLocation>
<keyword evidence="2 4" id="KW-0732">Signal</keyword>
<dbReference type="InterPro" id="IPR028082">
    <property type="entry name" value="Peripla_BP_I"/>
</dbReference>
<dbReference type="CDD" id="cd06332">
    <property type="entry name" value="PBP1_aromatic_compounds-like"/>
    <property type="match status" value="1"/>
</dbReference>
<evidence type="ECO:0000313" key="9">
    <source>
        <dbReference type="Proteomes" id="UP000236268"/>
    </source>
</evidence>
<gene>
    <name evidence="6" type="ORF">ABAZ39_30455</name>
    <name evidence="7" type="ORF">C1S70_26315</name>
</gene>
<name>A0A060DU07_9PROT</name>
<dbReference type="Gene3D" id="3.40.50.2300">
    <property type="match status" value="2"/>
</dbReference>
<evidence type="ECO:0000313" key="7">
    <source>
        <dbReference type="EMBL" id="PNQ95897.1"/>
    </source>
</evidence>
<dbReference type="GO" id="GO:0006865">
    <property type="term" value="P:amino acid transport"/>
    <property type="evidence" value="ECO:0007669"/>
    <property type="project" value="UniProtKB-KW"/>
</dbReference>
<dbReference type="InterPro" id="IPR028081">
    <property type="entry name" value="Leu-bd"/>
</dbReference>
<dbReference type="Proteomes" id="UP000027186">
    <property type="component" value="Plasmid AbAZ39_p4"/>
</dbReference>
<dbReference type="RefSeq" id="WP_051658742.1">
    <property type="nucleotide sequence ID" value="NZ_CP007797.1"/>
</dbReference>
<proteinExistence type="inferred from homology"/>
<dbReference type="KEGG" id="abq:ABAZ39_30455"/>
<dbReference type="PANTHER" id="PTHR30483:SF6">
    <property type="entry name" value="PERIPLASMIC BINDING PROTEIN OF ABC TRANSPORTER FOR NATURAL AMINO ACIDS"/>
    <property type="match status" value="1"/>
</dbReference>
<reference evidence="6 8" key="1">
    <citation type="journal article" date="2014" name="Genome Announc.">
        <title>Complete Genome Sequence of the Model Rhizosphere Strain Azospirillum brasilense Az39, Successfully Applied in Agriculture.</title>
        <authorList>
            <person name="Rivera D."/>
            <person name="Revale S."/>
            <person name="Molina R."/>
            <person name="Gualpa J."/>
            <person name="Puente M."/>
            <person name="Maroniche G."/>
            <person name="Paris G."/>
            <person name="Baker D."/>
            <person name="Clavijo B."/>
            <person name="McLay K."/>
            <person name="Spaepen S."/>
            <person name="Perticari A."/>
            <person name="Vazquez M."/>
            <person name="Wisniewski-Dye F."/>
            <person name="Watkins C."/>
            <person name="Martinez-Abarca F."/>
            <person name="Vanderleyden J."/>
            <person name="Cassan F."/>
        </authorList>
    </citation>
    <scope>NUCLEOTIDE SEQUENCE [LARGE SCALE GENOMIC DNA]</scope>
    <source>
        <strain evidence="6 8">Az39</strain>
        <plasmid evidence="6">AbAZ39_p4</plasmid>
    </source>
</reference>
<evidence type="ECO:0000256" key="1">
    <source>
        <dbReference type="ARBA" id="ARBA00010062"/>
    </source>
</evidence>
<evidence type="ECO:0000256" key="4">
    <source>
        <dbReference type="SAM" id="SignalP"/>
    </source>
</evidence>
<accession>A0A2K1FTM7</accession>
<dbReference type="PANTHER" id="PTHR30483">
    <property type="entry name" value="LEUCINE-SPECIFIC-BINDING PROTEIN"/>
    <property type="match status" value="1"/>
</dbReference>
<evidence type="ECO:0000313" key="6">
    <source>
        <dbReference type="EMBL" id="AIB16180.1"/>
    </source>
</evidence>
<evidence type="ECO:0000256" key="2">
    <source>
        <dbReference type="ARBA" id="ARBA00022729"/>
    </source>
</evidence>
<dbReference type="OrthoDB" id="9762849at2"/>
<evidence type="ECO:0000256" key="3">
    <source>
        <dbReference type="ARBA" id="ARBA00022970"/>
    </source>
</evidence>
<protein>
    <submittedName>
        <fullName evidence="6">ABC transporter substrate-binding protein</fullName>
    </submittedName>
</protein>
<keyword evidence="3" id="KW-0813">Transport</keyword>
<sequence>MKTTLHTVLGAAGVAALLSGTALSPAFAQDIRIGALATLEGPFAQSGLDGMRGVELAVDAFQGQVAGKRIVLVKESSNAKPDVAVAKTRKLIEQDKVDIVVGPLSGGEGIAVKEYAKSVPSKTFVNGTSGAQDTTLRDPAPNFYRFTLDGAQWQAGLGSYAYETKGYRNIAVVSEDYSFPYSQVMGFQAEYCSRGGKIAQKNWVPVGTKDFTSVIAKLPDNVDAVYVLLGGADAVNFLTQYYQSGGTAPLIGSSVTVDQTVLSSKGAFKNKVLGMIAAGPVADSNDDPKWVEFVKAYKAKFPDGLESPSLFAHGYYVSTLAVLQALDQVGGTLDDGQKAFQAALAKTELTDRSPTGAIRLDENRQAIADNFVTEVAQRPDGAFYSKVVKVAKGVDQALGMDRAKFLALGTASRDNPSCN</sequence>
<reference evidence="7 9" key="2">
    <citation type="submission" date="2018-01" db="EMBL/GenBank/DDBJ databases">
        <title>Whole genome sequence of Azospirillum brasilense REC3 isolated from strawberry roots.</title>
        <authorList>
            <person name="Fontana C.A."/>
            <person name="Salazar S.M."/>
            <person name="Bassi D."/>
            <person name="Puglisi E."/>
            <person name="Lovaisa N.C."/>
            <person name="Toffoli L.M."/>
            <person name="Pedraza R."/>
            <person name="Cocconcelli P.S."/>
        </authorList>
    </citation>
    <scope>NUCLEOTIDE SEQUENCE [LARGE SCALE GENOMIC DNA]</scope>
    <source>
        <strain evidence="7 9">REC3</strain>
        <plasmid evidence="7">p22unnamed</plasmid>
    </source>
</reference>